<feature type="compositionally biased region" description="Basic and acidic residues" evidence="1">
    <location>
        <begin position="835"/>
        <end position="848"/>
    </location>
</feature>
<dbReference type="AlphaFoldDB" id="A0AAJ5YVK8"/>
<evidence type="ECO:0000313" key="4">
    <source>
        <dbReference type="EMBL" id="WFC99531.1"/>
    </source>
</evidence>
<feature type="compositionally biased region" description="Polar residues" evidence="1">
    <location>
        <begin position="908"/>
        <end position="923"/>
    </location>
</feature>
<feature type="compositionally biased region" description="Basic and acidic residues" evidence="1">
    <location>
        <begin position="937"/>
        <end position="955"/>
    </location>
</feature>
<dbReference type="EMBL" id="CP119945">
    <property type="protein sequence ID" value="WFC99531.1"/>
    <property type="molecule type" value="Genomic_DNA"/>
</dbReference>
<dbReference type="PANTHER" id="PTHR13239:SF4">
    <property type="entry name" value="AT25231P"/>
    <property type="match status" value="1"/>
</dbReference>
<feature type="compositionally biased region" description="Polar residues" evidence="1">
    <location>
        <begin position="1"/>
        <end position="35"/>
    </location>
</feature>
<dbReference type="Proteomes" id="UP001219567">
    <property type="component" value="Chromosome 3"/>
</dbReference>
<dbReference type="GO" id="GO:0007010">
    <property type="term" value="P:cytoskeleton organization"/>
    <property type="evidence" value="ECO:0007669"/>
    <property type="project" value="TreeGrafter"/>
</dbReference>
<dbReference type="PANTHER" id="PTHR13239">
    <property type="entry name" value="PROTEIN REQUIRED FOR HYPHAL ANASTOMOSIS HAM-2"/>
    <property type="match status" value="1"/>
</dbReference>
<evidence type="ECO:0000256" key="1">
    <source>
        <dbReference type="SAM" id="MobiDB-lite"/>
    </source>
</evidence>
<feature type="region of interest" description="Disordered" evidence="1">
    <location>
        <begin position="908"/>
        <end position="1072"/>
    </location>
</feature>
<feature type="domain" description="Far11/STRP N-terminal" evidence="2">
    <location>
        <begin position="41"/>
        <end position="347"/>
    </location>
</feature>
<accession>A0AAJ5YVK8</accession>
<name>A0AAJ5YVK8_9BASI</name>
<proteinExistence type="predicted"/>
<evidence type="ECO:0000259" key="2">
    <source>
        <dbReference type="SMART" id="SM01292"/>
    </source>
</evidence>
<feature type="domain" description="Far11/STRP C-terminal" evidence="3">
    <location>
        <begin position="422"/>
        <end position="868"/>
    </location>
</feature>
<reference evidence="4 5" key="1">
    <citation type="submission" date="2023-03" db="EMBL/GenBank/DDBJ databases">
        <title>Mating type loci evolution in Malassezia.</title>
        <authorList>
            <person name="Coelho M.A."/>
        </authorList>
    </citation>
    <scope>NUCLEOTIDE SEQUENCE [LARGE SCALE GENOMIC DNA]</scope>
    <source>
        <strain evidence="4 5">CBS 9725</strain>
    </source>
</reference>
<dbReference type="InterPro" id="IPR012486">
    <property type="entry name" value="Far11/STRP_N"/>
</dbReference>
<evidence type="ECO:0000313" key="5">
    <source>
        <dbReference type="Proteomes" id="UP001219567"/>
    </source>
</evidence>
<organism evidence="4 5">
    <name type="scientific">Malassezia yamatoensis</name>
    <dbReference type="NCBI Taxonomy" id="253288"/>
    <lineage>
        <taxon>Eukaryota</taxon>
        <taxon>Fungi</taxon>
        <taxon>Dikarya</taxon>
        <taxon>Basidiomycota</taxon>
        <taxon>Ustilaginomycotina</taxon>
        <taxon>Malasseziomycetes</taxon>
        <taxon>Malasseziales</taxon>
        <taxon>Malasseziaceae</taxon>
        <taxon>Malassezia</taxon>
    </lineage>
</organism>
<dbReference type="GO" id="GO:0005829">
    <property type="term" value="C:cytosol"/>
    <property type="evidence" value="ECO:0007669"/>
    <property type="project" value="TreeGrafter"/>
</dbReference>
<dbReference type="InterPro" id="IPR040185">
    <property type="entry name" value="Far11/STRP"/>
</dbReference>
<dbReference type="Pfam" id="PF11882">
    <property type="entry name" value="DUF3402"/>
    <property type="match status" value="1"/>
</dbReference>
<protein>
    <submittedName>
        <fullName evidence="4">Factor arrest protein 11</fullName>
    </submittedName>
</protein>
<gene>
    <name evidence="4" type="primary">FAR11</name>
    <name evidence="4" type="ORF">MYAM1_002276</name>
</gene>
<sequence length="1072" mass="121280">MKEPNSDTIPSPTQADSTESSAYKSPLSSGRSSAPRNGLGSDEVPFSLSDDADVHENELEEFYSYVEVPLFVENYESWIEWCDSYWNVCVPEELRSNIWTSLPLSVRRPILQRLLAGLDLQDPAARLCASRALLYHLQGSFQSVDNEQDQVRCIRENAQCVVDLGGLDDIFLAMKRACWKHEWFSSLPDYLESDTKSERCKLMTPDMKADYLEEINVEVTVHFAQLYSILEMLRGENELSEALMALDPPVTEFLFQLVANLREKSIKGFPVKKLVLVLWKSLLATLGGNDVLCAVKARKRQQEGLDMRTKHQIRDPTTPEDVRQFRTGLAAKYPSLLYSPVMKQLQNAEDLAMATQPLPTRHATDDQLIAKPMDLHASFNPTSISSNNPLPLRQGKLKFQTDQSKPFVLPYTPENPISESVPASIQEALQLYQSHLYIDTGVWQTSQIRNELLKEMQGEEYSRRDSNADVQQLEQKLDAFQMSSEPRPGMEQAVPNATDLEERLQWVDRLYGAMLPQLQSAIIVLLKLMLATTTSGGTNSAYSRAVADGMPSEKAPDPTLEDVDIVRHREILNKAISSLLLLCLRWFKVSHVMKFEYLTQIMLDSNILLLILKMFGLQETSQAIRWRCEAEPFGMFAYCGRMRRDQHSTTPQAILSECQLRIGNVWNEFPNDPPRLSHDFSSDNDKNGGCNAFSWRNFATTMHLTRILHKICHRKVHRILLLVQYKSAAILKRPLRVQHQAMQHYLLKLIKSQVPFCGRKWRQSNMRIITQIYLMCKPNLHDEWLGGSDIDAEVEASLPEEQTLRSLIQFYNQTRFAARTAVAGAIEEIGPLQEARRMSPGPREEMRPSLDALPSPNHAASVAFEREAFPIRQKSVAVGTPGRYISDDAVEGYLDVYEDVLHEIFSTDSQESFASDTETSSETDAPRTPSKPGVHPNRTDDSDSNKNEQQDENRNLWENVSPREMQILASSPKVPSVSPRYDRSRQVSWSSQPDPVSLGRRVNSSPAQLRPKLHWNMDDLVEDALSTEQGDGKDPANQNHSEESTATLSIPDSPLPSPKPGGIDEVEHIFGA</sequence>
<evidence type="ECO:0000259" key="3">
    <source>
        <dbReference type="SMART" id="SM01293"/>
    </source>
</evidence>
<feature type="compositionally biased region" description="Polar residues" evidence="1">
    <location>
        <begin position="1036"/>
        <end position="1050"/>
    </location>
</feature>
<feature type="region of interest" description="Disordered" evidence="1">
    <location>
        <begin position="1"/>
        <end position="47"/>
    </location>
</feature>
<keyword evidence="5" id="KW-1185">Reference proteome</keyword>
<dbReference type="SMART" id="SM01292">
    <property type="entry name" value="N1221"/>
    <property type="match status" value="1"/>
</dbReference>
<dbReference type="Pfam" id="PF07923">
    <property type="entry name" value="N1221"/>
    <property type="match status" value="1"/>
</dbReference>
<dbReference type="InterPro" id="IPR021819">
    <property type="entry name" value="Far11/STRP_C"/>
</dbReference>
<dbReference type="SMART" id="SM01293">
    <property type="entry name" value="DUF3402"/>
    <property type="match status" value="1"/>
</dbReference>
<feature type="region of interest" description="Disordered" evidence="1">
    <location>
        <begin position="835"/>
        <end position="855"/>
    </location>
</feature>